<evidence type="ECO:0000256" key="5">
    <source>
        <dbReference type="SAM" id="Coils"/>
    </source>
</evidence>
<accession>A0AAV0DZV6</accession>
<evidence type="ECO:0000256" key="2">
    <source>
        <dbReference type="ARBA" id="ARBA00022771"/>
    </source>
</evidence>
<evidence type="ECO:0000259" key="7">
    <source>
        <dbReference type="PROSITE" id="PS50174"/>
    </source>
</evidence>
<evidence type="ECO:0008006" key="11">
    <source>
        <dbReference type="Google" id="ProtNLM"/>
    </source>
</evidence>
<dbReference type="GO" id="GO:0003676">
    <property type="term" value="F:nucleic acid binding"/>
    <property type="evidence" value="ECO:0007669"/>
    <property type="project" value="InterPro"/>
</dbReference>
<dbReference type="Pfam" id="PF01585">
    <property type="entry name" value="G-patch"/>
    <property type="match status" value="1"/>
</dbReference>
<dbReference type="GO" id="GO:0008270">
    <property type="term" value="F:zinc ion binding"/>
    <property type="evidence" value="ECO:0007669"/>
    <property type="project" value="UniProtKB-KW"/>
</dbReference>
<dbReference type="InterPro" id="IPR000467">
    <property type="entry name" value="G_patch_dom"/>
</dbReference>
<feature type="zinc finger region" description="C3H1-type" evidence="4">
    <location>
        <begin position="153"/>
        <end position="180"/>
    </location>
</feature>
<dbReference type="InterPro" id="IPR000571">
    <property type="entry name" value="Znf_CCCH"/>
</dbReference>
<keyword evidence="1 4" id="KW-0479">Metal-binding</keyword>
<feature type="domain" description="G-patch" evidence="7">
    <location>
        <begin position="313"/>
        <end position="360"/>
    </location>
</feature>
<evidence type="ECO:0000259" key="6">
    <source>
        <dbReference type="PROSITE" id="PS50103"/>
    </source>
</evidence>
<dbReference type="AlphaFoldDB" id="A0AAV0DZV6"/>
<keyword evidence="3 4" id="KW-0862">Zinc</keyword>
<feature type="coiled-coil region" evidence="5">
    <location>
        <begin position="444"/>
        <end position="495"/>
    </location>
</feature>
<dbReference type="EMBL" id="CAMAPF010001070">
    <property type="protein sequence ID" value="CAH9144745.1"/>
    <property type="molecule type" value="Genomic_DNA"/>
</dbReference>
<dbReference type="Gene3D" id="2.30.30.1190">
    <property type="match status" value="1"/>
</dbReference>
<organism evidence="8 10">
    <name type="scientific">Cuscuta epithymum</name>
    <dbReference type="NCBI Taxonomy" id="186058"/>
    <lineage>
        <taxon>Eukaryota</taxon>
        <taxon>Viridiplantae</taxon>
        <taxon>Streptophyta</taxon>
        <taxon>Embryophyta</taxon>
        <taxon>Tracheophyta</taxon>
        <taxon>Spermatophyta</taxon>
        <taxon>Magnoliopsida</taxon>
        <taxon>eudicotyledons</taxon>
        <taxon>Gunneridae</taxon>
        <taxon>Pentapetalae</taxon>
        <taxon>asterids</taxon>
        <taxon>lamiids</taxon>
        <taxon>Solanales</taxon>
        <taxon>Convolvulaceae</taxon>
        <taxon>Cuscuteae</taxon>
        <taxon>Cuscuta</taxon>
        <taxon>Cuscuta subgen. Cuscuta</taxon>
    </lineage>
</organism>
<dbReference type="PANTHER" id="PTHR47650">
    <property type="entry name" value="ZINC FINGER CCCH DOMAIN-CONTAINING PROTEIN 22"/>
    <property type="match status" value="1"/>
</dbReference>
<keyword evidence="10" id="KW-1185">Reference proteome</keyword>
<feature type="coiled-coil region" evidence="5">
    <location>
        <begin position="1"/>
        <end position="28"/>
    </location>
</feature>
<evidence type="ECO:0000313" key="9">
    <source>
        <dbReference type="EMBL" id="CAH9144745.1"/>
    </source>
</evidence>
<dbReference type="InterPro" id="IPR041367">
    <property type="entry name" value="Znf-CCCH_4"/>
</dbReference>
<protein>
    <recommendedName>
        <fullName evidence="11">Zinc finger CCCH domain-containing protein 18</fullName>
    </recommendedName>
</protein>
<evidence type="ECO:0000313" key="10">
    <source>
        <dbReference type="Proteomes" id="UP001152523"/>
    </source>
</evidence>
<dbReference type="PROSITE" id="PS50103">
    <property type="entry name" value="ZF_C3H1"/>
    <property type="match status" value="1"/>
</dbReference>
<dbReference type="EMBL" id="CAMAPF010000207">
    <property type="protein sequence ID" value="CAH9113417.1"/>
    <property type="molecule type" value="Genomic_DNA"/>
</dbReference>
<sequence>MAEERTLEEQLELQLREHKDSLGDLTEALSSDPSNLELILVQEELKQSIKEVENGLLHMKQARLLREVDIAMRCSKSYSENEKIVPLDPEDSEAYLPVNHNHLYDEVEPIVDQNYSIGSKCRFRFTDGRWYNGLILQLEGSHSALVSFLTPTSESMLMCKFFLQQRCRFGSSCRLSHGIGVPITSLKKFVPTLWGPSLVGSSIWAQAEGNSSGLWREAELESWDVILNLGHVVFRDTGSSSELGIESLSLSEHAELSDEEAEVEMTSSDCTCSDLDDEDSAVPLQELGFLQSTTMQSGVQTETALFARWENHTRGVASKMMANMGYHEGMGLGVAGQGMLDPISLKVLPSKQPPLHSFEALRNGVEKAIGIRTEQKEGKKRSRGGKRKREKRFAEAARALREEGSKFDMFSLINSQLAVHTESLKKHQMDHKGDEKRGEGRQGLLAYEDEIHVLKMRVERLEKMVNRNRRETVVYEAGMRKLNETRKALADAEAAHSSASIQVFTKEKEKRWLKF</sequence>
<evidence type="ECO:0000256" key="4">
    <source>
        <dbReference type="PROSITE-ProRule" id="PRU00723"/>
    </source>
</evidence>
<gene>
    <name evidence="8" type="ORF">CEPIT_LOCUS20286</name>
    <name evidence="9" type="ORF">CEPIT_LOCUS41681</name>
</gene>
<dbReference type="PANTHER" id="PTHR47650:SF2">
    <property type="entry name" value="ZINC FINGER CCCH DOMAIN-CONTAINING PROTEIN 22"/>
    <property type="match status" value="1"/>
</dbReference>
<dbReference type="SMART" id="SM00443">
    <property type="entry name" value="G_patch"/>
    <property type="match status" value="1"/>
</dbReference>
<dbReference type="Proteomes" id="UP001152523">
    <property type="component" value="Unassembled WGS sequence"/>
</dbReference>
<dbReference type="PROSITE" id="PS50174">
    <property type="entry name" value="G_PATCH"/>
    <property type="match status" value="1"/>
</dbReference>
<keyword evidence="2 4" id="KW-0863">Zinc-finger</keyword>
<comment type="caution">
    <text evidence="8">The sequence shown here is derived from an EMBL/GenBank/DDBJ whole genome shotgun (WGS) entry which is preliminary data.</text>
</comment>
<evidence type="ECO:0000256" key="3">
    <source>
        <dbReference type="ARBA" id="ARBA00022833"/>
    </source>
</evidence>
<dbReference type="Pfam" id="PF18044">
    <property type="entry name" value="zf-CCCH_4"/>
    <property type="match status" value="1"/>
</dbReference>
<evidence type="ECO:0000256" key="1">
    <source>
        <dbReference type="ARBA" id="ARBA00022723"/>
    </source>
</evidence>
<reference evidence="8" key="1">
    <citation type="submission" date="2022-07" db="EMBL/GenBank/DDBJ databases">
        <authorList>
            <person name="Macas J."/>
            <person name="Novak P."/>
            <person name="Neumann P."/>
        </authorList>
    </citation>
    <scope>NUCLEOTIDE SEQUENCE</scope>
</reference>
<keyword evidence="5" id="KW-0175">Coiled coil</keyword>
<evidence type="ECO:0000313" key="8">
    <source>
        <dbReference type="EMBL" id="CAH9113417.1"/>
    </source>
</evidence>
<feature type="domain" description="C3H1-type" evidence="6">
    <location>
        <begin position="153"/>
        <end position="180"/>
    </location>
</feature>
<proteinExistence type="predicted"/>
<name>A0AAV0DZV6_9ASTE</name>